<sequence>MAATTGGTDFWATLGVDSKPVEEPPEEPAEQQPAPSAPDRWVAGTADGEAAAAQADEGPAASGAQAEWASMFSDGIRAPEAPKEAPPAQPPAEAPVQQGPADIADTAEPQDAEPENTGPQNIPAQNTTGPQNTGPKNTRQQNTGPQNTGPKNTRQQNTGPQNTGPKNIAAENTGPQRVAPQEAGPKVPPVPSGGADAGPPPDPAWVAAERIAASAEARLSETWLEVLMRHTDGDRVLAGRVYQVLRGQHLLGELWLDKRINEVHVRGTRVTVCAADGVYEVPGFPSRASARKAVAAIEGAQAELGAIVTQVGDSYVVSRPYDTGPGAESLLASGVVTQELLDRVRDALQRLQAVTVTGPAARIVVRAFASLVPSGSRVFVGPFMVLPSGCIAAKGPLDADYVTGVRPGSVAEDMAAAGQVGALIANPETQFPAAVRLVVTGRSLAPEKVALH</sequence>
<dbReference type="EMBL" id="JAGEPF010000001">
    <property type="protein sequence ID" value="MBO2455989.1"/>
    <property type="molecule type" value="Genomic_DNA"/>
</dbReference>
<protein>
    <submittedName>
        <fullName evidence="2">Uncharacterized protein</fullName>
    </submittedName>
</protein>
<dbReference type="RefSeq" id="WP_208235597.1">
    <property type="nucleotide sequence ID" value="NZ_JAGEPF010000001.1"/>
</dbReference>
<feature type="compositionally biased region" description="Low complexity" evidence="1">
    <location>
        <begin position="43"/>
        <end position="64"/>
    </location>
</feature>
<organism evidence="2 3">
    <name type="scientific">Actinomadura violacea</name>
    <dbReference type="NCBI Taxonomy" id="2819934"/>
    <lineage>
        <taxon>Bacteria</taxon>
        <taxon>Bacillati</taxon>
        <taxon>Actinomycetota</taxon>
        <taxon>Actinomycetes</taxon>
        <taxon>Streptosporangiales</taxon>
        <taxon>Thermomonosporaceae</taxon>
        <taxon>Actinomadura</taxon>
    </lineage>
</organism>
<name>A0ABS3RGY1_9ACTN</name>
<proteinExistence type="predicted"/>
<evidence type="ECO:0000256" key="1">
    <source>
        <dbReference type="SAM" id="MobiDB-lite"/>
    </source>
</evidence>
<dbReference type="Proteomes" id="UP000680206">
    <property type="component" value="Unassembled WGS sequence"/>
</dbReference>
<reference evidence="2 3" key="1">
    <citation type="submission" date="2021-03" db="EMBL/GenBank/DDBJ databases">
        <title>Actinomadura violae sp. nov., isolated from lichen in Thailand.</title>
        <authorList>
            <person name="Kanchanasin P."/>
            <person name="Saeng-In P."/>
            <person name="Phongsopitanun W."/>
            <person name="Yuki M."/>
            <person name="Kudo T."/>
            <person name="Ohkuma M."/>
            <person name="Tanasupawat S."/>
        </authorList>
    </citation>
    <scope>NUCLEOTIDE SEQUENCE [LARGE SCALE GENOMIC DNA]</scope>
    <source>
        <strain evidence="2 3">LCR2-06</strain>
    </source>
</reference>
<gene>
    <name evidence="2" type="ORF">J4709_00120</name>
</gene>
<accession>A0ABS3RGY1</accession>
<evidence type="ECO:0000313" key="2">
    <source>
        <dbReference type="EMBL" id="MBO2455989.1"/>
    </source>
</evidence>
<comment type="caution">
    <text evidence="2">The sequence shown here is derived from an EMBL/GenBank/DDBJ whole genome shotgun (WGS) entry which is preliminary data.</text>
</comment>
<feature type="region of interest" description="Disordered" evidence="1">
    <location>
        <begin position="1"/>
        <end position="204"/>
    </location>
</feature>
<feature type="compositionally biased region" description="Polar residues" evidence="1">
    <location>
        <begin position="117"/>
        <end position="165"/>
    </location>
</feature>
<feature type="compositionally biased region" description="Pro residues" evidence="1">
    <location>
        <begin position="84"/>
        <end position="93"/>
    </location>
</feature>
<evidence type="ECO:0000313" key="3">
    <source>
        <dbReference type="Proteomes" id="UP000680206"/>
    </source>
</evidence>
<keyword evidence="3" id="KW-1185">Reference proteome</keyword>